<dbReference type="Pfam" id="PF13602">
    <property type="entry name" value="ADH_zinc_N_2"/>
    <property type="match status" value="1"/>
</dbReference>
<feature type="domain" description="Enoyl reductase (ER)" evidence="1">
    <location>
        <begin position="16"/>
        <end position="342"/>
    </location>
</feature>
<dbReference type="GO" id="GO:0005739">
    <property type="term" value="C:mitochondrion"/>
    <property type="evidence" value="ECO:0007669"/>
    <property type="project" value="TreeGrafter"/>
</dbReference>
<dbReference type="PANTHER" id="PTHR11695">
    <property type="entry name" value="ALCOHOL DEHYDROGENASE RELATED"/>
    <property type="match status" value="1"/>
</dbReference>
<dbReference type="HOGENOM" id="CLU_026673_3_3_1"/>
<dbReference type="InterPro" id="IPR050700">
    <property type="entry name" value="YIM1/Zinc_Alcohol_DH_Fams"/>
</dbReference>
<evidence type="ECO:0000259" key="1">
    <source>
        <dbReference type="SMART" id="SM00829"/>
    </source>
</evidence>
<dbReference type="EMBL" id="JPKY01000117">
    <property type="protein sequence ID" value="KFH41733.1"/>
    <property type="molecule type" value="Genomic_DNA"/>
</dbReference>
<dbReference type="SMART" id="SM00829">
    <property type="entry name" value="PKS_ER"/>
    <property type="match status" value="1"/>
</dbReference>
<sequence length="346" mass="36658">MAYTGKAWQYTAIASKLEDALSINENAPLVDPSSLRPDQVIVEVISASINPVDYKLPEAPALGRILVPRPATPGLDLCGRIVATHPSSPDNAGGLREGQLVFGGIPSSVGTRGMGTLRRYAVLPTSGLAPLPEGVDPDHAAAVGTAGSSAYLSLMPETLPPDANIFINGGSGGVGTWAVQLAKAMGAAHVVATCSTGNVALCQQLGADEVIDYRTVDVMDYLRHKGPVFDLIVDNVGAGTELYDVSRQVLKPGGTFVQVGVSEMSAATVASMVKRNIWPSFLGAPKYRFISMDNDAAIFRQIGEWMADRRVKAVIDRTFAWEGVPQAYRYLREGHAKGKVVIKVGE</sequence>
<evidence type="ECO:0000313" key="3">
    <source>
        <dbReference type="Proteomes" id="UP000029964"/>
    </source>
</evidence>
<dbReference type="GO" id="GO:0016491">
    <property type="term" value="F:oxidoreductase activity"/>
    <property type="evidence" value="ECO:0007669"/>
    <property type="project" value="InterPro"/>
</dbReference>
<dbReference type="STRING" id="857340.A0A086SXA1"/>
<dbReference type="AlphaFoldDB" id="A0A086SXA1"/>
<dbReference type="InterPro" id="IPR011032">
    <property type="entry name" value="GroES-like_sf"/>
</dbReference>
<gene>
    <name evidence="2" type="ORF">ACRE_075600</name>
</gene>
<dbReference type="OrthoDB" id="201656at2759"/>
<comment type="caution">
    <text evidence="2">The sequence shown here is derived from an EMBL/GenBank/DDBJ whole genome shotgun (WGS) entry which is preliminary data.</text>
</comment>
<name>A0A086SXA1_HAPC1</name>
<dbReference type="SUPFAM" id="SSF50129">
    <property type="entry name" value="GroES-like"/>
    <property type="match status" value="1"/>
</dbReference>
<dbReference type="Proteomes" id="UP000029964">
    <property type="component" value="Unassembled WGS sequence"/>
</dbReference>
<dbReference type="SUPFAM" id="SSF51735">
    <property type="entry name" value="NAD(P)-binding Rossmann-fold domains"/>
    <property type="match status" value="1"/>
</dbReference>
<dbReference type="InterPro" id="IPR013154">
    <property type="entry name" value="ADH-like_N"/>
</dbReference>
<keyword evidence="3" id="KW-1185">Reference proteome</keyword>
<reference evidence="3" key="1">
    <citation type="journal article" date="2014" name="Genome Announc.">
        <title>Genome sequence and annotation of Acremonium chrysogenum, producer of the beta-lactam antibiotic cephalosporin C.</title>
        <authorList>
            <person name="Terfehr D."/>
            <person name="Dahlmann T.A."/>
            <person name="Specht T."/>
            <person name="Zadra I."/>
            <person name="Kuernsteiner H."/>
            <person name="Kueck U."/>
        </authorList>
    </citation>
    <scope>NUCLEOTIDE SEQUENCE [LARGE SCALE GENOMIC DNA]</scope>
    <source>
        <strain evidence="3">ATCC 11550 / CBS 779.69 / DSM 880 / IAM 14645 / JCM 23072 / IMI 49137</strain>
    </source>
</reference>
<accession>A0A086SXA1</accession>
<protein>
    <submittedName>
        <fullName evidence="2">Zinc-type alcohol dehydrogenase-like protein-like protein</fullName>
    </submittedName>
</protein>
<dbReference type="Gene3D" id="3.40.50.720">
    <property type="entry name" value="NAD(P)-binding Rossmann-like Domain"/>
    <property type="match status" value="1"/>
</dbReference>
<dbReference type="Pfam" id="PF08240">
    <property type="entry name" value="ADH_N"/>
    <property type="match status" value="1"/>
</dbReference>
<dbReference type="CDD" id="cd08267">
    <property type="entry name" value="MDR1"/>
    <property type="match status" value="1"/>
</dbReference>
<dbReference type="InterPro" id="IPR036291">
    <property type="entry name" value="NAD(P)-bd_dom_sf"/>
</dbReference>
<evidence type="ECO:0000313" key="2">
    <source>
        <dbReference type="EMBL" id="KFH41733.1"/>
    </source>
</evidence>
<dbReference type="InterPro" id="IPR020843">
    <property type="entry name" value="ER"/>
</dbReference>
<proteinExistence type="predicted"/>
<dbReference type="PANTHER" id="PTHR11695:SF294">
    <property type="entry name" value="RETICULON-4-INTERACTING PROTEIN 1, MITOCHONDRIAL"/>
    <property type="match status" value="1"/>
</dbReference>
<dbReference type="Gene3D" id="3.90.180.10">
    <property type="entry name" value="Medium-chain alcohol dehydrogenases, catalytic domain"/>
    <property type="match status" value="1"/>
</dbReference>
<organism evidence="2 3">
    <name type="scientific">Hapsidospora chrysogenum (strain ATCC 11550 / CBS 779.69 / DSM 880 / IAM 14645 / JCM 23072 / IMI 49137)</name>
    <name type="common">Acremonium chrysogenum</name>
    <dbReference type="NCBI Taxonomy" id="857340"/>
    <lineage>
        <taxon>Eukaryota</taxon>
        <taxon>Fungi</taxon>
        <taxon>Dikarya</taxon>
        <taxon>Ascomycota</taxon>
        <taxon>Pezizomycotina</taxon>
        <taxon>Sordariomycetes</taxon>
        <taxon>Hypocreomycetidae</taxon>
        <taxon>Hypocreales</taxon>
        <taxon>Bionectriaceae</taxon>
        <taxon>Hapsidospora</taxon>
    </lineage>
</organism>